<evidence type="ECO:0000313" key="2">
    <source>
        <dbReference type="Proteomes" id="UP001516023"/>
    </source>
</evidence>
<dbReference type="AlphaFoldDB" id="A0ABD3QH53"/>
<keyword evidence="2" id="KW-1185">Reference proteome</keyword>
<evidence type="ECO:0008006" key="3">
    <source>
        <dbReference type="Google" id="ProtNLM"/>
    </source>
</evidence>
<evidence type="ECO:0000313" key="1">
    <source>
        <dbReference type="EMBL" id="KAL3799477.1"/>
    </source>
</evidence>
<accession>A0ABD3QH53</accession>
<proteinExistence type="predicted"/>
<organism evidence="1 2">
    <name type="scientific">Cyclotella cryptica</name>
    <dbReference type="NCBI Taxonomy" id="29204"/>
    <lineage>
        <taxon>Eukaryota</taxon>
        <taxon>Sar</taxon>
        <taxon>Stramenopiles</taxon>
        <taxon>Ochrophyta</taxon>
        <taxon>Bacillariophyta</taxon>
        <taxon>Coscinodiscophyceae</taxon>
        <taxon>Thalassiosirophycidae</taxon>
        <taxon>Stephanodiscales</taxon>
        <taxon>Stephanodiscaceae</taxon>
        <taxon>Cyclotella</taxon>
    </lineage>
</organism>
<protein>
    <recommendedName>
        <fullName evidence="3">LAGLIDADG homing endonuclease</fullName>
    </recommendedName>
</protein>
<gene>
    <name evidence="1" type="ORF">HJC23_013932</name>
</gene>
<name>A0ABD3QH53_9STRA</name>
<reference evidence="1 2" key="1">
    <citation type="journal article" date="2020" name="G3 (Bethesda)">
        <title>Improved Reference Genome for Cyclotella cryptica CCMP332, a Model for Cell Wall Morphogenesis, Salinity Adaptation, and Lipid Production in Diatoms (Bacillariophyta).</title>
        <authorList>
            <person name="Roberts W.R."/>
            <person name="Downey K.M."/>
            <person name="Ruck E.C."/>
            <person name="Traller J.C."/>
            <person name="Alverson A.J."/>
        </authorList>
    </citation>
    <scope>NUCLEOTIDE SEQUENCE [LARGE SCALE GENOMIC DNA]</scope>
    <source>
        <strain evidence="1 2">CCMP332</strain>
    </source>
</reference>
<comment type="caution">
    <text evidence="1">The sequence shown here is derived from an EMBL/GenBank/DDBJ whole genome shotgun (WGS) entry which is preliminary data.</text>
</comment>
<dbReference type="EMBL" id="JABMIG020000039">
    <property type="protein sequence ID" value="KAL3799477.1"/>
    <property type="molecule type" value="Genomic_DNA"/>
</dbReference>
<dbReference type="Proteomes" id="UP001516023">
    <property type="component" value="Unassembled WGS sequence"/>
</dbReference>
<sequence length="92" mass="10564">MKEIQTNKKLRYFTGNDGNKLPFPLEYYHYQLTTVGALFCTAINSELNANACIINGTPMKASKVYTNRIMSYNELKSEPFQLKMILIIVTIH</sequence>